<evidence type="ECO:0000313" key="1">
    <source>
        <dbReference type="EMBL" id="SEG94144.1"/>
    </source>
</evidence>
<protein>
    <submittedName>
        <fullName evidence="1">Uncharacterized protein</fullName>
    </submittedName>
</protein>
<dbReference type="AlphaFoldDB" id="A0A1H6EB33"/>
<accession>A0A1H6EB33</accession>
<sequence length="40" mass="4405">MWRLTALYDLRVCLSGLLSHAQALSLNVAGHQLGHLPPHD</sequence>
<proteinExistence type="predicted"/>
<organism evidence="1 2">
    <name type="scientific">Actinacidiphila yanglinensis</name>
    <dbReference type="NCBI Taxonomy" id="310779"/>
    <lineage>
        <taxon>Bacteria</taxon>
        <taxon>Bacillati</taxon>
        <taxon>Actinomycetota</taxon>
        <taxon>Actinomycetes</taxon>
        <taxon>Kitasatosporales</taxon>
        <taxon>Streptomycetaceae</taxon>
        <taxon>Actinacidiphila</taxon>
    </lineage>
</organism>
<keyword evidence="2" id="KW-1185">Reference proteome</keyword>
<name>A0A1H6EB33_9ACTN</name>
<gene>
    <name evidence="1" type="ORF">SAMN05216223_12954</name>
</gene>
<dbReference type="EMBL" id="FNVU01000029">
    <property type="protein sequence ID" value="SEG94144.1"/>
    <property type="molecule type" value="Genomic_DNA"/>
</dbReference>
<dbReference type="Proteomes" id="UP000236754">
    <property type="component" value="Unassembled WGS sequence"/>
</dbReference>
<evidence type="ECO:0000313" key="2">
    <source>
        <dbReference type="Proteomes" id="UP000236754"/>
    </source>
</evidence>
<reference evidence="1 2" key="1">
    <citation type="submission" date="2016-10" db="EMBL/GenBank/DDBJ databases">
        <authorList>
            <person name="de Groot N.N."/>
        </authorList>
    </citation>
    <scope>NUCLEOTIDE SEQUENCE [LARGE SCALE GENOMIC DNA]</scope>
    <source>
        <strain evidence="1 2">CGMCC 4.2023</strain>
    </source>
</reference>